<dbReference type="AlphaFoldDB" id="R7RMN0"/>
<accession>R7RMN0</accession>
<comment type="caution">
    <text evidence="1">The sequence shown here is derived from an EMBL/GenBank/DDBJ whole genome shotgun (WGS) entry which is preliminary data.</text>
</comment>
<dbReference type="Proteomes" id="UP000014923">
    <property type="component" value="Unassembled WGS sequence"/>
</dbReference>
<dbReference type="HOGENOM" id="CLU_2866340_0_0_9"/>
<name>R7RMN0_9CLOT</name>
<organism evidence="1 2">
    <name type="scientific">Thermobrachium celere DSM 8682</name>
    <dbReference type="NCBI Taxonomy" id="941824"/>
    <lineage>
        <taxon>Bacteria</taxon>
        <taxon>Bacillati</taxon>
        <taxon>Bacillota</taxon>
        <taxon>Clostridia</taxon>
        <taxon>Eubacteriales</taxon>
        <taxon>Clostridiaceae</taxon>
        <taxon>Thermobrachium</taxon>
    </lineage>
</organism>
<reference evidence="1" key="1">
    <citation type="submission" date="2013-03" db="EMBL/GenBank/DDBJ databases">
        <title>Draft genome sequence of the hydrogen-ethanol-producing anaerobic alkalithermophilic Caloramator celere.</title>
        <authorList>
            <person name="Ciranna A."/>
            <person name="Larjo A."/>
            <person name="Kivisto A."/>
            <person name="Santala V."/>
            <person name="Roos C."/>
            <person name="Karp M."/>
        </authorList>
    </citation>
    <scope>NUCLEOTIDE SEQUENCE [LARGE SCALE GENOMIC DNA]</scope>
    <source>
        <strain evidence="1">DSM 8682</strain>
    </source>
</reference>
<evidence type="ECO:0000313" key="1">
    <source>
        <dbReference type="EMBL" id="CDF57309.1"/>
    </source>
</evidence>
<keyword evidence="2" id="KW-1185">Reference proteome</keyword>
<dbReference type="EMBL" id="CAVN010000086">
    <property type="protein sequence ID" value="CDF57309.1"/>
    <property type="molecule type" value="Genomic_DNA"/>
</dbReference>
<evidence type="ECO:0000313" key="2">
    <source>
        <dbReference type="Proteomes" id="UP000014923"/>
    </source>
</evidence>
<protein>
    <submittedName>
        <fullName evidence="1">Uncharacterized protein</fullName>
    </submittedName>
</protein>
<proteinExistence type="predicted"/>
<gene>
    <name evidence="1" type="ORF">TCEL_01223</name>
</gene>
<dbReference type="eggNOG" id="ENOG50344A3">
    <property type="taxonomic scope" value="Bacteria"/>
</dbReference>
<sequence length="64" mass="7352">MDSKGINFKGALFRRRVYNEDYIGLVQSNFLTVVKTKAGSFYILTTKNGRNILKDMFKTINKGE</sequence>